<dbReference type="PANTHER" id="PTHR46643:SF1">
    <property type="entry name" value="HOMEOBOX PROTEIN GOOSECOID-2"/>
    <property type="match status" value="1"/>
</dbReference>
<organism evidence="7 8">
    <name type="scientific">Halocaridina rubra</name>
    <name type="common">Hawaiian red shrimp</name>
    <dbReference type="NCBI Taxonomy" id="373956"/>
    <lineage>
        <taxon>Eukaryota</taxon>
        <taxon>Metazoa</taxon>
        <taxon>Ecdysozoa</taxon>
        <taxon>Arthropoda</taxon>
        <taxon>Crustacea</taxon>
        <taxon>Multicrustacea</taxon>
        <taxon>Malacostraca</taxon>
        <taxon>Eumalacostraca</taxon>
        <taxon>Eucarida</taxon>
        <taxon>Decapoda</taxon>
        <taxon>Pleocyemata</taxon>
        <taxon>Caridea</taxon>
        <taxon>Atyoidea</taxon>
        <taxon>Atyidae</taxon>
        <taxon>Halocaridina</taxon>
    </lineage>
</organism>
<keyword evidence="3 4" id="KW-0238">DNA-binding</keyword>
<dbReference type="AlphaFoldDB" id="A0AAN8XI47"/>
<dbReference type="InterPro" id="IPR001356">
    <property type="entry name" value="HD"/>
</dbReference>
<feature type="compositionally biased region" description="Polar residues" evidence="5">
    <location>
        <begin position="215"/>
        <end position="235"/>
    </location>
</feature>
<dbReference type="GO" id="GO:0000981">
    <property type="term" value="F:DNA-binding transcription factor activity, RNA polymerase II-specific"/>
    <property type="evidence" value="ECO:0007669"/>
    <property type="project" value="TreeGrafter"/>
</dbReference>
<evidence type="ECO:0000313" key="7">
    <source>
        <dbReference type="EMBL" id="KAK7079235.1"/>
    </source>
</evidence>
<feature type="compositionally biased region" description="Polar residues" evidence="5">
    <location>
        <begin position="258"/>
        <end position="275"/>
    </location>
</feature>
<feature type="DNA-binding region" description="Homeobox" evidence="3">
    <location>
        <begin position="292"/>
        <end position="351"/>
    </location>
</feature>
<dbReference type="CDD" id="cd00086">
    <property type="entry name" value="homeodomain"/>
    <property type="match status" value="1"/>
</dbReference>
<dbReference type="Pfam" id="PF00046">
    <property type="entry name" value="Homeodomain"/>
    <property type="match status" value="1"/>
</dbReference>
<reference evidence="7 8" key="1">
    <citation type="submission" date="2023-11" db="EMBL/GenBank/DDBJ databases">
        <title>Halocaridina rubra genome assembly.</title>
        <authorList>
            <person name="Smith C."/>
        </authorList>
    </citation>
    <scope>NUCLEOTIDE SEQUENCE [LARGE SCALE GENOMIC DNA]</scope>
    <source>
        <strain evidence="7">EP-1</strain>
        <tissue evidence="7">Whole</tissue>
    </source>
</reference>
<evidence type="ECO:0000256" key="2">
    <source>
        <dbReference type="ARBA" id="ARBA00006503"/>
    </source>
</evidence>
<dbReference type="InterPro" id="IPR051440">
    <property type="entry name" value="Goosecoid-like_HB"/>
</dbReference>
<dbReference type="GO" id="GO:0000978">
    <property type="term" value="F:RNA polymerase II cis-regulatory region sequence-specific DNA binding"/>
    <property type="evidence" value="ECO:0007669"/>
    <property type="project" value="TreeGrafter"/>
</dbReference>
<feature type="domain" description="Homeobox" evidence="6">
    <location>
        <begin position="290"/>
        <end position="350"/>
    </location>
</feature>
<comment type="similarity">
    <text evidence="2">Belongs to the paired homeobox family. Bicoid subfamily.</text>
</comment>
<evidence type="ECO:0000256" key="1">
    <source>
        <dbReference type="ARBA" id="ARBA00004123"/>
    </source>
</evidence>
<comment type="subcellular location">
    <subcellularLocation>
        <location evidence="1 3 4">Nucleus</location>
    </subcellularLocation>
</comment>
<dbReference type="Gene3D" id="1.10.10.60">
    <property type="entry name" value="Homeodomain-like"/>
    <property type="match status" value="1"/>
</dbReference>
<dbReference type="SUPFAM" id="SSF46689">
    <property type="entry name" value="Homeodomain-like"/>
    <property type="match status" value="1"/>
</dbReference>
<evidence type="ECO:0000256" key="5">
    <source>
        <dbReference type="SAM" id="MobiDB-lite"/>
    </source>
</evidence>
<sequence>MSVPRCNHGINALRDGNCSRSPSITHECIGGVSLSQTMLPPPPLHPSPLTQFDLVLPRNYESSPRVLPHYGGIINSRDSLNVYLMSRNGHGRCCFECGLCPNHYLWPLSAITNASPEDANATAAAAAAAALLTSNVVPATAVLKTPSTSSLLRQHLLATSDERGAATMENWRRSFTVDRLLAPRTSWLRHLPSHYPSHYPPHMPPATSIHDHLTSHNPTAVSNSPPSQITPSLRTETLESRGSREEEEEEEHDCRLPSSKQTSFIKNTVSLSESTGRPAAPISSPGVTSKRKRRHRTIFTEDQLEELEATFLTTHYPDVILREQLAAKVDLMEERVEVILIEAKLSKHNEWAFASR</sequence>
<evidence type="ECO:0000313" key="8">
    <source>
        <dbReference type="Proteomes" id="UP001381693"/>
    </source>
</evidence>
<keyword evidence="3 4" id="KW-0539">Nucleus</keyword>
<dbReference type="PROSITE" id="PS50071">
    <property type="entry name" value="HOMEOBOX_2"/>
    <property type="match status" value="1"/>
</dbReference>
<protein>
    <recommendedName>
        <fullName evidence="6">Homeobox domain-containing protein</fullName>
    </recommendedName>
</protein>
<keyword evidence="8" id="KW-1185">Reference proteome</keyword>
<dbReference type="InterPro" id="IPR009057">
    <property type="entry name" value="Homeodomain-like_sf"/>
</dbReference>
<dbReference type="PANTHER" id="PTHR46643">
    <property type="entry name" value="HOMEOBOX PROTEIN GOOSECOID-RELATED"/>
    <property type="match status" value="1"/>
</dbReference>
<evidence type="ECO:0000256" key="3">
    <source>
        <dbReference type="PROSITE-ProRule" id="PRU00108"/>
    </source>
</evidence>
<comment type="caution">
    <text evidence="7">The sequence shown here is derived from an EMBL/GenBank/DDBJ whole genome shotgun (WGS) entry which is preliminary data.</text>
</comment>
<proteinExistence type="inferred from homology"/>
<feature type="region of interest" description="Disordered" evidence="5">
    <location>
        <begin position="199"/>
        <end position="294"/>
    </location>
</feature>
<dbReference type="SMART" id="SM00389">
    <property type="entry name" value="HOX"/>
    <property type="match status" value="1"/>
</dbReference>
<evidence type="ECO:0000259" key="6">
    <source>
        <dbReference type="PROSITE" id="PS50071"/>
    </source>
</evidence>
<dbReference type="Proteomes" id="UP001381693">
    <property type="component" value="Unassembled WGS sequence"/>
</dbReference>
<dbReference type="GO" id="GO:0005634">
    <property type="term" value="C:nucleus"/>
    <property type="evidence" value="ECO:0007669"/>
    <property type="project" value="UniProtKB-SubCell"/>
</dbReference>
<dbReference type="EMBL" id="JAXCGZ010007558">
    <property type="protein sequence ID" value="KAK7079235.1"/>
    <property type="molecule type" value="Genomic_DNA"/>
</dbReference>
<evidence type="ECO:0000256" key="4">
    <source>
        <dbReference type="RuleBase" id="RU000682"/>
    </source>
</evidence>
<keyword evidence="3 4" id="KW-0371">Homeobox</keyword>
<name>A0AAN8XI47_HALRR</name>
<accession>A0AAN8XI47</accession>
<gene>
    <name evidence="7" type="ORF">SK128_006062</name>
</gene>